<feature type="domain" description="AMP-binding enzyme C-terminal" evidence="6">
    <location>
        <begin position="442"/>
        <end position="517"/>
    </location>
</feature>
<organism evidence="7 8">
    <name type="scientific">Exocentrus adspersus</name>
    <dbReference type="NCBI Taxonomy" id="1586481"/>
    <lineage>
        <taxon>Eukaryota</taxon>
        <taxon>Metazoa</taxon>
        <taxon>Ecdysozoa</taxon>
        <taxon>Arthropoda</taxon>
        <taxon>Hexapoda</taxon>
        <taxon>Insecta</taxon>
        <taxon>Pterygota</taxon>
        <taxon>Neoptera</taxon>
        <taxon>Endopterygota</taxon>
        <taxon>Coleoptera</taxon>
        <taxon>Polyphaga</taxon>
        <taxon>Cucujiformia</taxon>
        <taxon>Chrysomeloidea</taxon>
        <taxon>Cerambycidae</taxon>
        <taxon>Lamiinae</taxon>
        <taxon>Acanthocinini</taxon>
        <taxon>Exocentrus</taxon>
    </lineage>
</organism>
<proteinExistence type="inferred from homology"/>
<dbReference type="InterPro" id="IPR000873">
    <property type="entry name" value="AMP-dep_synth/lig_dom"/>
</dbReference>
<evidence type="ECO:0000259" key="5">
    <source>
        <dbReference type="Pfam" id="PF00501"/>
    </source>
</evidence>
<dbReference type="InterPro" id="IPR042099">
    <property type="entry name" value="ANL_N_sf"/>
</dbReference>
<keyword evidence="4" id="KW-0576">Peroxisome</keyword>
<dbReference type="GO" id="GO:0005777">
    <property type="term" value="C:peroxisome"/>
    <property type="evidence" value="ECO:0007669"/>
    <property type="project" value="UniProtKB-SubCell"/>
</dbReference>
<dbReference type="InterPro" id="IPR045851">
    <property type="entry name" value="AMP-bd_C_sf"/>
</dbReference>
<evidence type="ECO:0000256" key="4">
    <source>
        <dbReference type="ARBA" id="ARBA00023140"/>
    </source>
</evidence>
<comment type="caution">
    <text evidence="7">The sequence shown here is derived from an EMBL/GenBank/DDBJ whole genome shotgun (WGS) entry which is preliminary data.</text>
</comment>
<comment type="subcellular location">
    <subcellularLocation>
        <location evidence="1">Peroxisome</location>
    </subcellularLocation>
</comment>
<dbReference type="Pfam" id="PF13193">
    <property type="entry name" value="AMP-binding_C"/>
    <property type="match status" value="1"/>
</dbReference>
<evidence type="ECO:0000313" key="8">
    <source>
        <dbReference type="Proteomes" id="UP001159042"/>
    </source>
</evidence>
<evidence type="ECO:0000256" key="1">
    <source>
        <dbReference type="ARBA" id="ARBA00004275"/>
    </source>
</evidence>
<accession>A0AAV8WCX8</accession>
<evidence type="ECO:0000256" key="2">
    <source>
        <dbReference type="ARBA" id="ARBA00006432"/>
    </source>
</evidence>
<feature type="domain" description="AMP-dependent synthetase/ligase" evidence="5">
    <location>
        <begin position="24"/>
        <end position="392"/>
    </location>
</feature>
<dbReference type="SUPFAM" id="SSF56801">
    <property type="entry name" value="Acetyl-CoA synthetase-like"/>
    <property type="match status" value="1"/>
</dbReference>
<dbReference type="PANTHER" id="PTHR24096">
    <property type="entry name" value="LONG-CHAIN-FATTY-ACID--COA LIGASE"/>
    <property type="match status" value="1"/>
</dbReference>
<name>A0AAV8WCX8_9CUCU</name>
<gene>
    <name evidence="7" type="ORF">NQ315_006814</name>
</gene>
<sequence length="534" mass="58953">MSPRIVKGPRISFEEITKGLGEVFFEAAGKYADNICQIEAETGKTETFRSVKERSTRVAIRLLEIGIKPGDVVACCLKNSIDSAIPVVASLYINAKVASLDVLQSSRDCAHCIQLVQPKLIFVDEDAETLIENSLVEAGFDNVGIIIVGTSSKHKMLSEMLTPCATESGFKPVAVKDCHDTAFLSFSSGTTDRSKAICITHFGLLNKIALQIRAFKKQVVSMNCASLFWFLPVAMFTQAMISGGCRVLCPEFDVETTLKYIEKYKVTFFTMPPAHTYAMVNSKNLHAYNVDSLDLLLITGSPISPGQLTKMIQLFPNVFVTTGYGATEALGGVTLLDYRSCKGLLTSKIGSVGKCAPNMEIKVVDVETRETLCANKEGEICIKTPYSMNGYYKLDSSSAYDSDGFIKTGDIGYYDEDEFLYIVSRIKEMFKYKSWQVAPTFVEEVLEQHPNVKEAVAFGIPHEIDEFHPAAFVVLKEGAEASMEDLQEFVSGQVSEFQKLRGGIKIIDAIAKTPSGKKLRRENAQMFLKLQRNV</sequence>
<comment type="similarity">
    <text evidence="2">Belongs to the ATP-dependent AMP-binding enzyme family.</text>
</comment>
<evidence type="ECO:0000259" key="6">
    <source>
        <dbReference type="Pfam" id="PF13193"/>
    </source>
</evidence>
<dbReference type="PANTHER" id="PTHR24096:SF149">
    <property type="entry name" value="AMP-BINDING DOMAIN-CONTAINING PROTEIN-RELATED"/>
    <property type="match status" value="1"/>
</dbReference>
<dbReference type="Gene3D" id="3.30.300.30">
    <property type="match status" value="1"/>
</dbReference>
<evidence type="ECO:0000313" key="7">
    <source>
        <dbReference type="EMBL" id="KAJ8924037.1"/>
    </source>
</evidence>
<reference evidence="7 8" key="1">
    <citation type="journal article" date="2023" name="Insect Mol. Biol.">
        <title>Genome sequencing provides insights into the evolution of gene families encoding plant cell wall-degrading enzymes in longhorned beetles.</title>
        <authorList>
            <person name="Shin N.R."/>
            <person name="Okamura Y."/>
            <person name="Kirsch R."/>
            <person name="Pauchet Y."/>
        </authorList>
    </citation>
    <scope>NUCLEOTIDE SEQUENCE [LARGE SCALE GENOMIC DNA]</scope>
    <source>
        <strain evidence="7">EAD_L_NR</strain>
    </source>
</reference>
<dbReference type="Proteomes" id="UP001159042">
    <property type="component" value="Unassembled WGS sequence"/>
</dbReference>
<dbReference type="Gene3D" id="3.40.50.12780">
    <property type="entry name" value="N-terminal domain of ligase-like"/>
    <property type="match status" value="1"/>
</dbReference>
<dbReference type="EMBL" id="JANEYG010000003">
    <property type="protein sequence ID" value="KAJ8924037.1"/>
    <property type="molecule type" value="Genomic_DNA"/>
</dbReference>
<dbReference type="InterPro" id="IPR025110">
    <property type="entry name" value="AMP-bd_C"/>
</dbReference>
<keyword evidence="8" id="KW-1185">Reference proteome</keyword>
<dbReference type="Pfam" id="PF00501">
    <property type="entry name" value="AMP-binding"/>
    <property type="match status" value="1"/>
</dbReference>
<evidence type="ECO:0000256" key="3">
    <source>
        <dbReference type="ARBA" id="ARBA00022598"/>
    </source>
</evidence>
<protein>
    <submittedName>
        <fullName evidence="7">Uncharacterized protein</fullName>
    </submittedName>
</protein>
<dbReference type="AlphaFoldDB" id="A0AAV8WCX8"/>
<dbReference type="GO" id="GO:0016405">
    <property type="term" value="F:CoA-ligase activity"/>
    <property type="evidence" value="ECO:0007669"/>
    <property type="project" value="TreeGrafter"/>
</dbReference>
<keyword evidence="3" id="KW-0436">Ligase</keyword>